<reference evidence="3" key="2">
    <citation type="submission" date="2022-06" db="UniProtKB">
        <authorList>
            <consortium name="EnsemblMetazoa"/>
        </authorList>
    </citation>
    <scope>IDENTIFICATION</scope>
</reference>
<evidence type="ECO:0000259" key="2">
    <source>
        <dbReference type="Pfam" id="PF24764"/>
    </source>
</evidence>
<dbReference type="RefSeq" id="XP_029345714.1">
    <property type="nucleotide sequence ID" value="XM_029489854.1"/>
</dbReference>
<sequence length="716" mass="82696">MDFEFSMMNKTSMVLISGAISSSLDKCIEVRKKKKLRRRMYNNKGPNFLWHTDCYDKLKPFGIAISGCIDGFSRFVIWMEAVPSCNDPRIISGFFFNAVRELGGCPKTIRADAGTENRHIEQIQTFFHRDIASSRPPFIYGTSPANQRIEAWWSILRKHNSQFWMNLFHKLQEDGHFSGSWLDKNLIRFCFLDIIRKELNDVVLEWNSHKIRKSKNSISPSGRPMTMFKMPQHYSTENYLMDVDEKDLEVCEEELVVINIEDEQDSEMNAMARKLKEKYKQNATAAAKQNATNKTSNQEIMTNDCVYIESIKGRFAWWLIGQYYIPYILRVINGKHLKFVSVRIAETQLFVQYINYLHADKMYKCTSIKSYFISEYEAKLLNEINKNYTDCKYGTEMFVTGKDLIVTLEDVHEYYTFVGVCYKKIMNNITPGRKAKFGFIRINSDSAVAEAVPAIVPYCTIDGNKFVPIFYFEGETERLMPLAVKLGNWNLAYVKFCCYVVQVLKNEFLDSVSWEMVSLDHIKTFYSPETNFEEFWPNLVNKQAKMYKPSNRVNPLGVWFRAPPDVLPAENTNTCTLREVAPPVPHRNPENNQNGWPANQMVNSYTIQPQPQTQPETQSPSTARYYLVARRNRSIAPQSNNTGYSYTIQPQPQTQHENQSPSILQNYLLARRNRSIAPQYINTGSMSQSSGLRVVAGQVVRLMPLVSLAEHTNTAP</sequence>
<dbReference type="PANTHER" id="PTHR46791:SF13">
    <property type="entry name" value="CLR5 DOMAIN-CONTAINING PROTEIN"/>
    <property type="match status" value="1"/>
</dbReference>
<protein>
    <recommendedName>
        <fullName evidence="2">Integrase core domain-containing protein</fullName>
    </recommendedName>
</protein>
<reference evidence="4" key="1">
    <citation type="submission" date="2010-06" db="EMBL/GenBank/DDBJ databases">
        <authorList>
            <person name="Jiang H."/>
            <person name="Abraham K."/>
            <person name="Ali S."/>
            <person name="Alsbrooks S.L."/>
            <person name="Anim B.N."/>
            <person name="Anosike U.S."/>
            <person name="Attaway T."/>
            <person name="Bandaranaike D.P."/>
            <person name="Battles P.K."/>
            <person name="Bell S.N."/>
            <person name="Bell A.V."/>
            <person name="Beltran B."/>
            <person name="Bickham C."/>
            <person name="Bustamante Y."/>
            <person name="Caleb T."/>
            <person name="Canada A."/>
            <person name="Cardenas V."/>
            <person name="Carter K."/>
            <person name="Chacko J."/>
            <person name="Chandrabose M.N."/>
            <person name="Chavez D."/>
            <person name="Chavez A."/>
            <person name="Chen L."/>
            <person name="Chu H.-S."/>
            <person name="Claassen K.J."/>
            <person name="Cockrell R."/>
            <person name="Collins M."/>
            <person name="Cooper J.A."/>
            <person name="Cree A."/>
            <person name="Curry S.M."/>
            <person name="Da Y."/>
            <person name="Dao M.D."/>
            <person name="Das B."/>
            <person name="Davila M.-L."/>
            <person name="Davy-Carroll L."/>
            <person name="Denson S."/>
            <person name="Dinh H."/>
            <person name="Ebong V.E."/>
            <person name="Edwards J.R."/>
            <person name="Egan A."/>
            <person name="El-Daye J."/>
            <person name="Escobedo L."/>
            <person name="Fernandez S."/>
            <person name="Fernando P.R."/>
            <person name="Flagg N."/>
            <person name="Forbes L.D."/>
            <person name="Fowler R.G."/>
            <person name="Fu Q."/>
            <person name="Gabisi R.A."/>
            <person name="Ganer J."/>
            <person name="Garbino Pronczuk A."/>
            <person name="Garcia R.M."/>
            <person name="Garner T."/>
            <person name="Garrett T.E."/>
            <person name="Gonzalez D.A."/>
            <person name="Hamid H."/>
            <person name="Hawkins E.S."/>
            <person name="Hirani K."/>
            <person name="Hogues M.E."/>
            <person name="Hollins B."/>
            <person name="Hsiao C.-H."/>
            <person name="Jabil R."/>
            <person name="James M.L."/>
            <person name="Jhangiani S.N."/>
            <person name="Johnson B."/>
            <person name="Johnson Q."/>
            <person name="Joshi V."/>
            <person name="Kalu J.B."/>
            <person name="Kam C."/>
            <person name="Kashfia A."/>
            <person name="Keebler J."/>
            <person name="Kisamo H."/>
            <person name="Kovar C.L."/>
            <person name="Lago L.A."/>
            <person name="Lai C.-Y."/>
            <person name="Laidlaw J."/>
            <person name="Lara F."/>
            <person name="Le T.-K."/>
            <person name="Lee S.L."/>
            <person name="Legall F.H."/>
            <person name="Lemon S.J."/>
            <person name="Lewis L.R."/>
            <person name="Li B."/>
            <person name="Liu Y."/>
            <person name="Liu Y.-S."/>
            <person name="Lopez J."/>
            <person name="Lozado R.J."/>
            <person name="Lu J."/>
            <person name="Madu R.C."/>
            <person name="Maheshwari M."/>
            <person name="Maheshwari R."/>
            <person name="Malloy K."/>
            <person name="Martinez E."/>
            <person name="Mathew T."/>
            <person name="Mercado I.C."/>
            <person name="Mercado C."/>
            <person name="Meyer B."/>
            <person name="Montgomery K."/>
            <person name="Morgan M.B."/>
            <person name="Munidasa M."/>
            <person name="Nazareth L.V."/>
            <person name="Nelson J."/>
            <person name="Ng B.M."/>
            <person name="Nguyen N.B."/>
            <person name="Nguyen P.Q."/>
            <person name="Nguyen T."/>
            <person name="Obregon M."/>
            <person name="Okwuonu G.O."/>
            <person name="Onwere C.G."/>
            <person name="Orozco G."/>
            <person name="Parra A."/>
            <person name="Patel S."/>
            <person name="Patil S."/>
            <person name="Perez A."/>
            <person name="Perez Y."/>
            <person name="Pham C."/>
            <person name="Primus E.L."/>
            <person name="Pu L.-L."/>
            <person name="Puazo M."/>
            <person name="Qin X."/>
            <person name="Quiroz J.B."/>
            <person name="Reese J."/>
            <person name="Richards S."/>
            <person name="Rives C.M."/>
            <person name="Robberts R."/>
            <person name="Ruiz S.J."/>
            <person name="Ruiz M.J."/>
            <person name="Santibanez J."/>
            <person name="Schneider B.W."/>
            <person name="Sisson I."/>
            <person name="Smith M."/>
            <person name="Sodergren E."/>
            <person name="Song X.-Z."/>
            <person name="Song B.B."/>
            <person name="Summersgill H."/>
            <person name="Thelus R."/>
            <person name="Thornton R.D."/>
            <person name="Trejos Z.Y."/>
            <person name="Usmani K."/>
            <person name="Vattathil S."/>
            <person name="Villasana D."/>
            <person name="Walker D.L."/>
            <person name="Wang S."/>
            <person name="Wang K."/>
            <person name="White C.S."/>
            <person name="Williams A.C."/>
            <person name="Williamson J."/>
            <person name="Wilson K."/>
            <person name="Woghiren I.O."/>
            <person name="Woodworth J.R."/>
            <person name="Worley K.C."/>
            <person name="Wright R.A."/>
            <person name="Wu W."/>
            <person name="Young L."/>
            <person name="Zhang L."/>
            <person name="Zhang J."/>
            <person name="Zhu Y."/>
            <person name="Muzny D.M."/>
            <person name="Weinstock G."/>
            <person name="Gibbs R.A."/>
        </authorList>
    </citation>
    <scope>NUCLEOTIDE SEQUENCE [LARGE SCALE GENOMIC DNA]</scope>
    <source>
        <strain evidence="4">LSR1</strain>
    </source>
</reference>
<proteinExistence type="predicted"/>
<dbReference type="AlphaFoldDB" id="A0A8R2JSW6"/>
<accession>A0A8R2JSW6</accession>
<dbReference type="Pfam" id="PF24764">
    <property type="entry name" value="rva_4"/>
    <property type="match status" value="1"/>
</dbReference>
<dbReference type="InterPro" id="IPR058913">
    <property type="entry name" value="Integrase_dom_put"/>
</dbReference>
<keyword evidence="4" id="KW-1185">Reference proteome</keyword>
<dbReference type="Proteomes" id="UP000007819">
    <property type="component" value="Chromosome A2"/>
</dbReference>
<dbReference type="GeneID" id="100166058"/>
<name>A0A8R2JSW6_ACYPI</name>
<dbReference type="Gene3D" id="3.30.420.10">
    <property type="entry name" value="Ribonuclease H-like superfamily/Ribonuclease H"/>
    <property type="match status" value="1"/>
</dbReference>
<feature type="region of interest" description="Disordered" evidence="1">
    <location>
        <begin position="634"/>
        <end position="660"/>
    </location>
</feature>
<dbReference type="PANTHER" id="PTHR46791">
    <property type="entry name" value="EXPRESSED PROTEIN"/>
    <property type="match status" value="1"/>
</dbReference>
<dbReference type="OrthoDB" id="6576250at2759"/>
<evidence type="ECO:0000313" key="3">
    <source>
        <dbReference type="EnsemblMetazoa" id="XP_029345714.1"/>
    </source>
</evidence>
<dbReference type="KEGG" id="api:100166058"/>
<dbReference type="InterPro" id="IPR036397">
    <property type="entry name" value="RNaseH_sf"/>
</dbReference>
<evidence type="ECO:0000256" key="1">
    <source>
        <dbReference type="SAM" id="MobiDB-lite"/>
    </source>
</evidence>
<evidence type="ECO:0000313" key="4">
    <source>
        <dbReference type="Proteomes" id="UP000007819"/>
    </source>
</evidence>
<feature type="domain" description="Integrase core" evidence="2">
    <location>
        <begin position="41"/>
        <end position="217"/>
    </location>
</feature>
<dbReference type="GO" id="GO:0003676">
    <property type="term" value="F:nucleic acid binding"/>
    <property type="evidence" value="ECO:0007669"/>
    <property type="project" value="InterPro"/>
</dbReference>
<organism evidence="3 4">
    <name type="scientific">Acyrthosiphon pisum</name>
    <name type="common">Pea aphid</name>
    <dbReference type="NCBI Taxonomy" id="7029"/>
    <lineage>
        <taxon>Eukaryota</taxon>
        <taxon>Metazoa</taxon>
        <taxon>Ecdysozoa</taxon>
        <taxon>Arthropoda</taxon>
        <taxon>Hexapoda</taxon>
        <taxon>Insecta</taxon>
        <taxon>Pterygota</taxon>
        <taxon>Neoptera</taxon>
        <taxon>Paraneoptera</taxon>
        <taxon>Hemiptera</taxon>
        <taxon>Sternorrhyncha</taxon>
        <taxon>Aphidomorpha</taxon>
        <taxon>Aphidoidea</taxon>
        <taxon>Aphididae</taxon>
        <taxon>Macrosiphini</taxon>
        <taxon>Acyrthosiphon</taxon>
    </lineage>
</organism>
<dbReference type="EnsemblMetazoa" id="XM_029489854.1">
    <property type="protein sequence ID" value="XP_029345714.1"/>
    <property type="gene ID" value="LOC100166058"/>
</dbReference>
<feature type="compositionally biased region" description="Polar residues" evidence="1">
    <location>
        <begin position="635"/>
        <end position="660"/>
    </location>
</feature>